<protein>
    <submittedName>
        <fullName evidence="2">CubicO group peptidase (Beta-lactamase class C family)</fullName>
    </submittedName>
</protein>
<comment type="caution">
    <text evidence="2">The sequence shown here is derived from an EMBL/GenBank/DDBJ whole genome shotgun (WGS) entry which is preliminary data.</text>
</comment>
<dbReference type="EMBL" id="QUNF01000017">
    <property type="protein sequence ID" value="REG83559.1"/>
    <property type="molecule type" value="Genomic_DNA"/>
</dbReference>
<dbReference type="Proteomes" id="UP000256405">
    <property type="component" value="Unassembled WGS sequence"/>
</dbReference>
<organism evidence="2 3">
    <name type="scientific">Algoriphagus antarcticus</name>
    <dbReference type="NCBI Taxonomy" id="238540"/>
    <lineage>
        <taxon>Bacteria</taxon>
        <taxon>Pseudomonadati</taxon>
        <taxon>Bacteroidota</taxon>
        <taxon>Cytophagia</taxon>
        <taxon>Cytophagales</taxon>
        <taxon>Cyclobacteriaceae</taxon>
        <taxon>Algoriphagus</taxon>
    </lineage>
</organism>
<dbReference type="Pfam" id="PF00144">
    <property type="entry name" value="Beta-lactamase"/>
    <property type="match status" value="1"/>
</dbReference>
<evidence type="ECO:0000313" key="3">
    <source>
        <dbReference type="Proteomes" id="UP000256405"/>
    </source>
</evidence>
<dbReference type="Gene3D" id="3.40.710.10">
    <property type="entry name" value="DD-peptidase/beta-lactamase superfamily"/>
    <property type="match status" value="1"/>
</dbReference>
<dbReference type="AlphaFoldDB" id="A0A3E0DL52"/>
<dbReference type="InterPro" id="IPR001466">
    <property type="entry name" value="Beta-lactam-related"/>
</dbReference>
<feature type="domain" description="Beta-lactamase-related" evidence="1">
    <location>
        <begin position="68"/>
        <end position="335"/>
    </location>
</feature>
<dbReference type="PANTHER" id="PTHR46825">
    <property type="entry name" value="D-ALANYL-D-ALANINE-CARBOXYPEPTIDASE/ENDOPEPTIDASE AMPH"/>
    <property type="match status" value="1"/>
</dbReference>
<accession>A0A3E0DL52</accession>
<name>A0A3E0DL52_9BACT</name>
<reference evidence="2 3" key="1">
    <citation type="submission" date="2018-08" db="EMBL/GenBank/DDBJ databases">
        <title>Genomic Encyclopedia of Archaeal and Bacterial Type Strains, Phase II (KMG-II): from individual species to whole genera.</title>
        <authorList>
            <person name="Goeker M."/>
        </authorList>
    </citation>
    <scope>NUCLEOTIDE SEQUENCE [LARGE SCALE GENOMIC DNA]</scope>
    <source>
        <strain evidence="2 3">DSM 15986</strain>
    </source>
</reference>
<sequence length="417" mass="46473">MTFSFFIDAMLSSTLTSLIMKTILTNKFQFFYATILLLAAFTSCIDKEDDQLDMRKPTDKQEDLAVIDGKIETFLSSNSIPGAVLAISKNGKLVYKKAYGLADVASQEKMTNSHRLRVASVSKTFTGLSIVKLVQDGKIRLEDKVFGEDGILGNEYGTKPYSDRVKKVTVQNLLHMTTGGWVVNGNRDAIDYKQEVSNKVFFDWMLDNATLTFEPGTQYWYINTNYFVAARIIEKVSGKSFYNFMKDNFLDELGIKSAVMVKNGLAGKQSNEVTYYGLGGTKGYEYNFNIERRDGDAGIVISAEDLLKFALAIDGKPSRPDILNGGSYSQFIKGSIPNPQFGIGILSWGDVRSFYGALPGTRSSYMIHNNGMAISLIFNGNADYTGNNYNNFATAHENLLIDILTKNLNIYQDIDQF</sequence>
<dbReference type="InterPro" id="IPR012338">
    <property type="entry name" value="Beta-lactam/transpept-like"/>
</dbReference>
<dbReference type="SUPFAM" id="SSF56601">
    <property type="entry name" value="beta-lactamase/transpeptidase-like"/>
    <property type="match status" value="1"/>
</dbReference>
<evidence type="ECO:0000259" key="1">
    <source>
        <dbReference type="Pfam" id="PF00144"/>
    </source>
</evidence>
<keyword evidence="3" id="KW-1185">Reference proteome</keyword>
<proteinExistence type="predicted"/>
<dbReference type="PANTHER" id="PTHR46825:SF9">
    <property type="entry name" value="BETA-LACTAMASE-RELATED DOMAIN-CONTAINING PROTEIN"/>
    <property type="match status" value="1"/>
</dbReference>
<dbReference type="InterPro" id="IPR050491">
    <property type="entry name" value="AmpC-like"/>
</dbReference>
<evidence type="ECO:0000313" key="2">
    <source>
        <dbReference type="EMBL" id="REG83559.1"/>
    </source>
</evidence>
<gene>
    <name evidence="2" type="ORF">C8N25_11758</name>
</gene>